<sequence length="367" mass="38935">MASEAPVPAPEPEAVRTERVTWLRSGPFAIGFIGTLGVLLALLLGAAVAQLAYTITLIFLATFISLGLYPVVTRLQQRGLSKGAAIGVVLAAFLAVVAAMLFLIVPIVIEQATELARTLPENLTDVNNQPWFIDLDEQFNGYPLILLEWIRLNSADPSLWLTVGGGALRIGADIINGTFGVLLVVVITIYFVASLDVMKNALYDLVPGSKRAGFAEIAEEIFDSIGKYLSGQVIIAVTNATFSFILLTIMGVRYAGILAFIALFITLIPVVGSVISTTLMVLVSLFTSPAAALVVGIVMIVYMQLEAYLLTPRIIGKAIKIPASLVLIGAVIGGTLLGLLGALVASPVVASILLILKKVVVPRQRVK</sequence>
<keyword evidence="10" id="KW-1185">Reference proteome</keyword>
<feature type="transmembrane region" description="Helical" evidence="8">
    <location>
        <begin position="51"/>
        <end position="72"/>
    </location>
</feature>
<proteinExistence type="inferred from homology"/>
<evidence type="ECO:0000256" key="4">
    <source>
        <dbReference type="ARBA" id="ARBA00022475"/>
    </source>
</evidence>
<dbReference type="Proteomes" id="UP001060039">
    <property type="component" value="Chromosome"/>
</dbReference>
<accession>A0ABY5FYH8</accession>
<feature type="transmembrane region" description="Helical" evidence="8">
    <location>
        <begin position="257"/>
        <end position="275"/>
    </location>
</feature>
<comment type="similarity">
    <text evidence="2">Belongs to the autoinducer-2 exporter (AI-2E) (TC 2.A.86) family.</text>
</comment>
<evidence type="ECO:0000256" key="5">
    <source>
        <dbReference type="ARBA" id="ARBA00022692"/>
    </source>
</evidence>
<gene>
    <name evidence="9" type="ORF">NNL39_03445</name>
</gene>
<evidence type="ECO:0000256" key="7">
    <source>
        <dbReference type="ARBA" id="ARBA00023136"/>
    </source>
</evidence>
<keyword evidence="3" id="KW-0813">Transport</keyword>
<protein>
    <submittedName>
        <fullName evidence="9">AI-2E family transporter</fullName>
    </submittedName>
</protein>
<feature type="transmembrane region" description="Helical" evidence="8">
    <location>
        <begin position="282"/>
        <end position="305"/>
    </location>
</feature>
<keyword evidence="5 8" id="KW-0812">Transmembrane</keyword>
<evidence type="ECO:0000313" key="10">
    <source>
        <dbReference type="Proteomes" id="UP001060039"/>
    </source>
</evidence>
<keyword evidence="7 8" id="KW-0472">Membrane</keyword>
<dbReference type="PANTHER" id="PTHR21716">
    <property type="entry name" value="TRANSMEMBRANE PROTEIN"/>
    <property type="match status" value="1"/>
</dbReference>
<feature type="transmembrane region" description="Helical" evidence="8">
    <location>
        <begin position="26"/>
        <end position="45"/>
    </location>
</feature>
<dbReference type="PANTHER" id="PTHR21716:SF53">
    <property type="entry name" value="PERMEASE PERM-RELATED"/>
    <property type="match status" value="1"/>
</dbReference>
<feature type="transmembrane region" description="Helical" evidence="8">
    <location>
        <begin position="233"/>
        <end position="251"/>
    </location>
</feature>
<dbReference type="RefSeq" id="WP_255160309.1">
    <property type="nucleotide sequence ID" value="NZ_CP101497.1"/>
</dbReference>
<evidence type="ECO:0000256" key="6">
    <source>
        <dbReference type="ARBA" id="ARBA00022989"/>
    </source>
</evidence>
<comment type="subcellular location">
    <subcellularLocation>
        <location evidence="1">Cell membrane</location>
        <topology evidence="1">Multi-pass membrane protein</topology>
    </subcellularLocation>
</comment>
<feature type="transmembrane region" description="Helical" evidence="8">
    <location>
        <begin position="84"/>
        <end position="109"/>
    </location>
</feature>
<keyword evidence="6 8" id="KW-1133">Transmembrane helix</keyword>
<evidence type="ECO:0000313" key="9">
    <source>
        <dbReference type="EMBL" id="UTT63176.1"/>
    </source>
</evidence>
<evidence type="ECO:0000256" key="2">
    <source>
        <dbReference type="ARBA" id="ARBA00009773"/>
    </source>
</evidence>
<dbReference type="InterPro" id="IPR002549">
    <property type="entry name" value="AI-2E-like"/>
</dbReference>
<organism evidence="9 10">
    <name type="scientific">Microcella humidisoli</name>
    <dbReference type="NCBI Taxonomy" id="2963406"/>
    <lineage>
        <taxon>Bacteria</taxon>
        <taxon>Bacillati</taxon>
        <taxon>Actinomycetota</taxon>
        <taxon>Actinomycetes</taxon>
        <taxon>Micrococcales</taxon>
        <taxon>Microbacteriaceae</taxon>
        <taxon>Microcella</taxon>
    </lineage>
</organism>
<evidence type="ECO:0000256" key="1">
    <source>
        <dbReference type="ARBA" id="ARBA00004651"/>
    </source>
</evidence>
<dbReference type="EMBL" id="CP101497">
    <property type="protein sequence ID" value="UTT63176.1"/>
    <property type="molecule type" value="Genomic_DNA"/>
</dbReference>
<reference evidence="9" key="1">
    <citation type="submission" date="2022-07" db="EMBL/GenBank/DDBJ databases">
        <title>Taxonomic analysis of Microcella humidisoli nov. sp., isolated from riverside soil.</title>
        <authorList>
            <person name="Molina K.M."/>
            <person name="Kim S.B."/>
        </authorList>
    </citation>
    <scope>NUCLEOTIDE SEQUENCE</scope>
    <source>
        <strain evidence="9">MMS21-STM10</strain>
    </source>
</reference>
<feature type="transmembrane region" description="Helical" evidence="8">
    <location>
        <begin position="174"/>
        <end position="193"/>
    </location>
</feature>
<feature type="transmembrane region" description="Helical" evidence="8">
    <location>
        <begin position="325"/>
        <end position="356"/>
    </location>
</feature>
<dbReference type="Pfam" id="PF01594">
    <property type="entry name" value="AI-2E_transport"/>
    <property type="match status" value="1"/>
</dbReference>
<evidence type="ECO:0000256" key="3">
    <source>
        <dbReference type="ARBA" id="ARBA00022448"/>
    </source>
</evidence>
<name>A0ABY5FYH8_9MICO</name>
<keyword evidence="4" id="KW-1003">Cell membrane</keyword>
<evidence type="ECO:0000256" key="8">
    <source>
        <dbReference type="SAM" id="Phobius"/>
    </source>
</evidence>